<dbReference type="PANTHER" id="PTHR24421:SF10">
    <property type="entry name" value="NITRATE_NITRITE SENSOR PROTEIN NARQ"/>
    <property type="match status" value="1"/>
</dbReference>
<keyword evidence="13" id="KW-1185">Reference proteome</keyword>
<dbReference type="RefSeq" id="WP_208880366.1">
    <property type="nucleotide sequence ID" value="NZ_CP031320.1"/>
</dbReference>
<dbReference type="EMBL" id="CP031320">
    <property type="protein sequence ID" value="AXK34719.1"/>
    <property type="molecule type" value="Genomic_DNA"/>
</dbReference>
<dbReference type="GO" id="GO:0046983">
    <property type="term" value="F:protein dimerization activity"/>
    <property type="evidence" value="ECO:0007669"/>
    <property type="project" value="InterPro"/>
</dbReference>
<organism evidence="12 13">
    <name type="scientific">Streptomyces armeniacus</name>
    <dbReference type="NCBI Taxonomy" id="83291"/>
    <lineage>
        <taxon>Bacteria</taxon>
        <taxon>Bacillati</taxon>
        <taxon>Actinomycetota</taxon>
        <taxon>Actinomycetes</taxon>
        <taxon>Kitasatosporales</taxon>
        <taxon>Streptomycetaceae</taxon>
        <taxon>Streptomyces</taxon>
    </lineage>
</organism>
<evidence type="ECO:0000256" key="6">
    <source>
        <dbReference type="ARBA" id="ARBA00022777"/>
    </source>
</evidence>
<keyword evidence="7" id="KW-0067">ATP-binding</keyword>
<dbReference type="Pfam" id="PF02518">
    <property type="entry name" value="HATPase_c"/>
    <property type="match status" value="1"/>
</dbReference>
<dbReference type="Gene3D" id="3.30.565.10">
    <property type="entry name" value="Histidine kinase-like ATPase, C-terminal domain"/>
    <property type="match status" value="1"/>
</dbReference>
<dbReference type="Gene3D" id="1.20.5.1930">
    <property type="match status" value="1"/>
</dbReference>
<feature type="transmembrane region" description="Helical" evidence="9">
    <location>
        <begin position="120"/>
        <end position="139"/>
    </location>
</feature>
<evidence type="ECO:0000259" key="10">
    <source>
        <dbReference type="Pfam" id="PF02518"/>
    </source>
</evidence>
<protein>
    <recommendedName>
        <fullName evidence="2">histidine kinase</fullName>
        <ecNumber evidence="2">2.7.13.3</ecNumber>
    </recommendedName>
</protein>
<feature type="transmembrane region" description="Helical" evidence="9">
    <location>
        <begin position="49"/>
        <end position="69"/>
    </location>
</feature>
<dbReference type="EC" id="2.7.13.3" evidence="2"/>
<keyword evidence="3" id="KW-0597">Phosphoprotein</keyword>
<gene>
    <name evidence="12" type="ORF">DVA86_20760</name>
</gene>
<keyword evidence="9" id="KW-0812">Transmembrane</keyword>
<feature type="transmembrane region" description="Helical" evidence="9">
    <location>
        <begin position="145"/>
        <end position="165"/>
    </location>
</feature>
<dbReference type="GO" id="GO:0005524">
    <property type="term" value="F:ATP binding"/>
    <property type="evidence" value="ECO:0007669"/>
    <property type="project" value="UniProtKB-KW"/>
</dbReference>
<evidence type="ECO:0000313" key="12">
    <source>
        <dbReference type="EMBL" id="AXK34719.1"/>
    </source>
</evidence>
<evidence type="ECO:0000256" key="2">
    <source>
        <dbReference type="ARBA" id="ARBA00012438"/>
    </source>
</evidence>
<dbReference type="Pfam" id="PF07730">
    <property type="entry name" value="HisKA_3"/>
    <property type="match status" value="1"/>
</dbReference>
<dbReference type="SUPFAM" id="SSF55874">
    <property type="entry name" value="ATPase domain of HSP90 chaperone/DNA topoisomerase II/histidine kinase"/>
    <property type="match status" value="1"/>
</dbReference>
<keyword evidence="6 12" id="KW-0418">Kinase</keyword>
<proteinExistence type="predicted"/>
<keyword evidence="8" id="KW-0902">Two-component regulatory system</keyword>
<evidence type="ECO:0000256" key="7">
    <source>
        <dbReference type="ARBA" id="ARBA00022840"/>
    </source>
</evidence>
<dbReference type="AlphaFoldDB" id="A0A345XSV3"/>
<evidence type="ECO:0000259" key="11">
    <source>
        <dbReference type="Pfam" id="PF07730"/>
    </source>
</evidence>
<dbReference type="GO" id="GO:0000155">
    <property type="term" value="F:phosphorelay sensor kinase activity"/>
    <property type="evidence" value="ECO:0007669"/>
    <property type="project" value="InterPro"/>
</dbReference>
<reference evidence="12 13" key="1">
    <citation type="submission" date="2018-07" db="EMBL/GenBank/DDBJ databases">
        <title>Draft genome of the type strain Streptomyces armeniacus ATCC 15676.</title>
        <authorList>
            <person name="Labana P."/>
            <person name="Gosse J.T."/>
            <person name="Boddy C.N."/>
        </authorList>
    </citation>
    <scope>NUCLEOTIDE SEQUENCE [LARGE SCALE GENOMIC DNA]</scope>
    <source>
        <strain evidence="12 13">ATCC 15676</strain>
    </source>
</reference>
<dbReference type="InterPro" id="IPR003594">
    <property type="entry name" value="HATPase_dom"/>
</dbReference>
<comment type="catalytic activity">
    <reaction evidence="1">
        <text>ATP + protein L-histidine = ADP + protein N-phospho-L-histidine.</text>
        <dbReference type="EC" id="2.7.13.3"/>
    </reaction>
</comment>
<evidence type="ECO:0000256" key="8">
    <source>
        <dbReference type="ARBA" id="ARBA00023012"/>
    </source>
</evidence>
<evidence type="ECO:0000313" key="13">
    <source>
        <dbReference type="Proteomes" id="UP000254425"/>
    </source>
</evidence>
<evidence type="ECO:0000256" key="9">
    <source>
        <dbReference type="SAM" id="Phobius"/>
    </source>
</evidence>
<dbReference type="InterPro" id="IPR050482">
    <property type="entry name" value="Sensor_HK_TwoCompSys"/>
</dbReference>
<dbReference type="InterPro" id="IPR036890">
    <property type="entry name" value="HATPase_C_sf"/>
</dbReference>
<keyword evidence="5" id="KW-0547">Nucleotide-binding</keyword>
<feature type="domain" description="Histidine kinase/HSP90-like ATPase" evidence="10">
    <location>
        <begin position="320"/>
        <end position="416"/>
    </location>
</feature>
<evidence type="ECO:0000256" key="1">
    <source>
        <dbReference type="ARBA" id="ARBA00000085"/>
    </source>
</evidence>
<dbReference type="InterPro" id="IPR011712">
    <property type="entry name" value="Sig_transdc_His_kin_sub3_dim/P"/>
</dbReference>
<feature type="transmembrane region" description="Helical" evidence="9">
    <location>
        <begin position="24"/>
        <end position="42"/>
    </location>
</feature>
<feature type="transmembrane region" description="Helical" evidence="9">
    <location>
        <begin position="75"/>
        <end position="99"/>
    </location>
</feature>
<keyword evidence="9" id="KW-1133">Transmembrane helix</keyword>
<sequence length="419" mass="43997">MPHPHRPSLPRPSFHALRPERDDVLIALAGLCGGVLAWSVGLQGSWPGVDLPGSLALVPLAVIAAAELLRRTAPYSGLLIGTAALVADIAVGTLIPTVLMFTDLMYAAVLYGSRALSRRLPWITVLVTLFAVLVPLVVVRTPESLFIGVSVGLITIGPAFTGVVVRDHRDEAASERLRAEQTALLAEMDRTQAVNAERARMARELHDMVANHLSAIAIHSTAALSLAESETGPSATRDALGVIRENSVQGLTEMRRLIGILRDVEGPDDGDAAASPTLDGLDALLTRARDAAAEGFTFTLADGRADAAAEIRALPAPVELAAYRVVQESLTNALKHASPGAVTVRVERADGRRGGPLVVRVTSPLGGSLGPRAPGSGAGLIGMRERVELLRGTLEAGPVTTPDGAKCWEVRAELPVEEP</sequence>
<evidence type="ECO:0000256" key="4">
    <source>
        <dbReference type="ARBA" id="ARBA00022679"/>
    </source>
</evidence>
<keyword evidence="9" id="KW-0472">Membrane</keyword>
<accession>A0A345XSV3</accession>
<keyword evidence="4" id="KW-0808">Transferase</keyword>
<dbReference type="GO" id="GO:0016020">
    <property type="term" value="C:membrane"/>
    <property type="evidence" value="ECO:0007669"/>
    <property type="project" value="InterPro"/>
</dbReference>
<dbReference type="KEGG" id="sarm:DVA86_20760"/>
<evidence type="ECO:0000256" key="5">
    <source>
        <dbReference type="ARBA" id="ARBA00022741"/>
    </source>
</evidence>
<dbReference type="PANTHER" id="PTHR24421">
    <property type="entry name" value="NITRATE/NITRITE SENSOR PROTEIN NARX-RELATED"/>
    <property type="match status" value="1"/>
</dbReference>
<dbReference type="Proteomes" id="UP000254425">
    <property type="component" value="Chromosome"/>
</dbReference>
<dbReference type="CDD" id="cd16917">
    <property type="entry name" value="HATPase_UhpB-NarQ-NarX-like"/>
    <property type="match status" value="1"/>
</dbReference>
<name>A0A345XSV3_9ACTN</name>
<evidence type="ECO:0000256" key="3">
    <source>
        <dbReference type="ARBA" id="ARBA00022553"/>
    </source>
</evidence>
<feature type="domain" description="Signal transduction histidine kinase subgroup 3 dimerisation and phosphoacceptor" evidence="11">
    <location>
        <begin position="197"/>
        <end position="264"/>
    </location>
</feature>